<keyword evidence="2" id="KW-1185">Reference proteome</keyword>
<gene>
    <name evidence="1" type="ORF">HII17_17155</name>
</gene>
<dbReference type="InterPro" id="IPR021250">
    <property type="entry name" value="DUF2789"/>
</dbReference>
<dbReference type="EMBL" id="JABBXH010000007">
    <property type="protein sequence ID" value="NMP33284.1"/>
    <property type="molecule type" value="Genomic_DNA"/>
</dbReference>
<comment type="caution">
    <text evidence="1">The sequence shown here is derived from an EMBL/GenBank/DDBJ whole genome shotgun (WGS) entry which is preliminary data.</text>
</comment>
<evidence type="ECO:0000313" key="2">
    <source>
        <dbReference type="Proteomes" id="UP000568664"/>
    </source>
</evidence>
<evidence type="ECO:0000313" key="1">
    <source>
        <dbReference type="EMBL" id="NMP33284.1"/>
    </source>
</evidence>
<dbReference type="AlphaFoldDB" id="A0A7Y0LFJ7"/>
<accession>A0A7Y0LFJ7</accession>
<reference evidence="1 2" key="1">
    <citation type="submission" date="2020-04" db="EMBL/GenBank/DDBJ databases">
        <title>Thalassotalea sp. M1531, isolated from the surface of marine red alga.</title>
        <authorList>
            <person name="Pang L."/>
            <person name="Lu D.-C."/>
        </authorList>
    </citation>
    <scope>NUCLEOTIDE SEQUENCE [LARGE SCALE GENOMIC DNA]</scope>
    <source>
        <strain evidence="1 2">M1531</strain>
    </source>
</reference>
<dbReference type="InterPro" id="IPR038086">
    <property type="entry name" value="DUF2789_sf"/>
</dbReference>
<dbReference type="Proteomes" id="UP000568664">
    <property type="component" value="Unassembled WGS sequence"/>
</dbReference>
<organism evidence="1 2">
    <name type="scientific">Thalassotalea algicola</name>
    <dbReference type="NCBI Taxonomy" id="2716224"/>
    <lineage>
        <taxon>Bacteria</taxon>
        <taxon>Pseudomonadati</taxon>
        <taxon>Pseudomonadota</taxon>
        <taxon>Gammaproteobacteria</taxon>
        <taxon>Alteromonadales</taxon>
        <taxon>Colwelliaceae</taxon>
        <taxon>Thalassotalea</taxon>
    </lineage>
</organism>
<dbReference type="Gene3D" id="1.10.10.1130">
    <property type="entry name" value="Uncharacterised protein PF10982, DUF2789"/>
    <property type="match status" value="1"/>
</dbReference>
<proteinExistence type="predicted"/>
<sequence>MDTFEHNMANLFAQLGLANSSQDIDKFIAENKGLPSNVSLAKANFWNSSQASFITQAINEDADWAEVVDILNSMLRD</sequence>
<name>A0A7Y0LFJ7_9GAMM</name>
<protein>
    <submittedName>
        <fullName evidence="1">DUF2789 domain-containing protein</fullName>
    </submittedName>
</protein>
<dbReference type="RefSeq" id="WP_169076603.1">
    <property type="nucleotide sequence ID" value="NZ_JABBXH010000007.1"/>
</dbReference>
<dbReference type="Pfam" id="PF10982">
    <property type="entry name" value="DUF2789"/>
    <property type="match status" value="1"/>
</dbReference>